<comment type="caution">
    <text evidence="1">The sequence shown here is derived from an EMBL/GenBank/DDBJ whole genome shotgun (WGS) entry which is preliminary data.</text>
</comment>
<keyword evidence="2" id="KW-1185">Reference proteome</keyword>
<accession>A0AAV5E9V0</accession>
<organism evidence="1 2">
    <name type="scientific">Eleusine coracana subsp. coracana</name>
    <dbReference type="NCBI Taxonomy" id="191504"/>
    <lineage>
        <taxon>Eukaryota</taxon>
        <taxon>Viridiplantae</taxon>
        <taxon>Streptophyta</taxon>
        <taxon>Embryophyta</taxon>
        <taxon>Tracheophyta</taxon>
        <taxon>Spermatophyta</taxon>
        <taxon>Magnoliopsida</taxon>
        <taxon>Liliopsida</taxon>
        <taxon>Poales</taxon>
        <taxon>Poaceae</taxon>
        <taxon>PACMAD clade</taxon>
        <taxon>Chloridoideae</taxon>
        <taxon>Cynodonteae</taxon>
        <taxon>Eleusininae</taxon>
        <taxon>Eleusine</taxon>
    </lineage>
</organism>
<proteinExistence type="predicted"/>
<evidence type="ECO:0000313" key="1">
    <source>
        <dbReference type="EMBL" id="GJN19899.1"/>
    </source>
</evidence>
<dbReference type="EMBL" id="BQKI01000074">
    <property type="protein sequence ID" value="GJN19899.1"/>
    <property type="molecule type" value="Genomic_DNA"/>
</dbReference>
<dbReference type="AlphaFoldDB" id="A0AAV5E9V0"/>
<sequence length="74" mass="7899">MMAVVTKATADIAALAIDAVHMCHGPLIEIRDGRPFHVPEGVIQCVQFTSLLALDACVLRPILPRPALQSPAMP</sequence>
<protein>
    <submittedName>
        <fullName evidence="1">Uncharacterized protein</fullName>
    </submittedName>
</protein>
<gene>
    <name evidence="1" type="primary">gb07214</name>
    <name evidence="1" type="ORF">PR202_gb07214</name>
</gene>
<name>A0AAV5E9V0_ELECO</name>
<reference evidence="1" key="1">
    <citation type="journal article" date="2018" name="DNA Res.">
        <title>Multiple hybrid de novo genome assembly of finger millet, an orphan allotetraploid crop.</title>
        <authorList>
            <person name="Hatakeyama M."/>
            <person name="Aluri S."/>
            <person name="Balachadran M.T."/>
            <person name="Sivarajan S.R."/>
            <person name="Patrignani A."/>
            <person name="Gruter S."/>
            <person name="Poveda L."/>
            <person name="Shimizu-Inatsugi R."/>
            <person name="Baeten J."/>
            <person name="Francoijs K.J."/>
            <person name="Nataraja K.N."/>
            <person name="Reddy Y.A.N."/>
            <person name="Phadnis S."/>
            <person name="Ravikumar R.L."/>
            <person name="Schlapbach R."/>
            <person name="Sreeman S.M."/>
            <person name="Shimizu K.K."/>
        </authorList>
    </citation>
    <scope>NUCLEOTIDE SEQUENCE</scope>
</reference>
<reference evidence="1" key="2">
    <citation type="submission" date="2021-12" db="EMBL/GenBank/DDBJ databases">
        <title>Resequencing data analysis of finger millet.</title>
        <authorList>
            <person name="Hatakeyama M."/>
            <person name="Aluri S."/>
            <person name="Balachadran M.T."/>
            <person name="Sivarajan S.R."/>
            <person name="Poveda L."/>
            <person name="Shimizu-Inatsugi R."/>
            <person name="Schlapbach R."/>
            <person name="Sreeman S.M."/>
            <person name="Shimizu K.K."/>
        </authorList>
    </citation>
    <scope>NUCLEOTIDE SEQUENCE</scope>
</reference>
<evidence type="ECO:0000313" key="2">
    <source>
        <dbReference type="Proteomes" id="UP001054889"/>
    </source>
</evidence>
<dbReference type="Proteomes" id="UP001054889">
    <property type="component" value="Unassembled WGS sequence"/>
</dbReference>